<dbReference type="Proteomes" id="UP001383192">
    <property type="component" value="Unassembled WGS sequence"/>
</dbReference>
<feature type="compositionally biased region" description="Acidic residues" evidence="1">
    <location>
        <begin position="238"/>
        <end position="250"/>
    </location>
</feature>
<protein>
    <submittedName>
        <fullName evidence="2">Uncharacterized protein</fullName>
    </submittedName>
</protein>
<evidence type="ECO:0000313" key="2">
    <source>
        <dbReference type="EMBL" id="KAK7016216.1"/>
    </source>
</evidence>
<reference evidence="2 3" key="1">
    <citation type="submission" date="2024-01" db="EMBL/GenBank/DDBJ databases">
        <title>A draft genome for a cacao thread blight-causing isolate of Paramarasmius palmivorus.</title>
        <authorList>
            <person name="Baruah I.K."/>
            <person name="Bukari Y."/>
            <person name="Amoako-Attah I."/>
            <person name="Meinhardt L.W."/>
            <person name="Bailey B.A."/>
            <person name="Cohen S.P."/>
        </authorList>
    </citation>
    <scope>NUCLEOTIDE SEQUENCE [LARGE SCALE GENOMIC DNA]</scope>
    <source>
        <strain evidence="2 3">GH-12</strain>
    </source>
</reference>
<feature type="region of interest" description="Disordered" evidence="1">
    <location>
        <begin position="223"/>
        <end position="250"/>
    </location>
</feature>
<name>A0AAW0AT44_9AGAR</name>
<sequence length="250" mass="28367">MSQRFSPLISPSASFIYHDLPLTFSHPRERVIVHSANHIEVVKSRERDPYLTWGELFDARKYLSPAAVACLTRNSLSQFDASLLPSRYIGKSHLTIDAFMDHMRALSIDSDKRITLVSSGLPIWTRQPFKFFRHIATALCADRRRFRITTANSITNLVEIITGHSFIDANIFAQHFFDSSRFPLPSPETFGLLDDSFDNPVARLTWSVDPLIQQPLHPNDHLVLRLQSSGPDPPSDMEMSDDEDDGPSVF</sequence>
<dbReference type="EMBL" id="JAYKXP010000293">
    <property type="protein sequence ID" value="KAK7016216.1"/>
    <property type="molecule type" value="Genomic_DNA"/>
</dbReference>
<comment type="caution">
    <text evidence="2">The sequence shown here is derived from an EMBL/GenBank/DDBJ whole genome shotgun (WGS) entry which is preliminary data.</text>
</comment>
<accession>A0AAW0AT44</accession>
<evidence type="ECO:0000313" key="3">
    <source>
        <dbReference type="Proteomes" id="UP001383192"/>
    </source>
</evidence>
<evidence type="ECO:0000256" key="1">
    <source>
        <dbReference type="SAM" id="MobiDB-lite"/>
    </source>
</evidence>
<organism evidence="2 3">
    <name type="scientific">Paramarasmius palmivorus</name>
    <dbReference type="NCBI Taxonomy" id="297713"/>
    <lineage>
        <taxon>Eukaryota</taxon>
        <taxon>Fungi</taxon>
        <taxon>Dikarya</taxon>
        <taxon>Basidiomycota</taxon>
        <taxon>Agaricomycotina</taxon>
        <taxon>Agaricomycetes</taxon>
        <taxon>Agaricomycetidae</taxon>
        <taxon>Agaricales</taxon>
        <taxon>Marasmiineae</taxon>
        <taxon>Marasmiaceae</taxon>
        <taxon>Paramarasmius</taxon>
    </lineage>
</organism>
<dbReference type="AlphaFoldDB" id="A0AAW0AT44"/>
<keyword evidence="3" id="KW-1185">Reference proteome</keyword>
<gene>
    <name evidence="2" type="ORF">VNI00_018956</name>
</gene>
<proteinExistence type="predicted"/>